<keyword evidence="3" id="KW-1185">Reference proteome</keyword>
<accession>A0A369JK96</accession>
<dbReference type="Proteomes" id="UP000076154">
    <property type="component" value="Unassembled WGS sequence"/>
</dbReference>
<proteinExistence type="predicted"/>
<evidence type="ECO:0000313" key="3">
    <source>
        <dbReference type="Proteomes" id="UP000076154"/>
    </source>
</evidence>
<dbReference type="OrthoDB" id="3059808at2759"/>
<evidence type="ECO:0000256" key="1">
    <source>
        <dbReference type="SAM" id="MobiDB-lite"/>
    </source>
</evidence>
<comment type="caution">
    <text evidence="2">The sequence shown here is derived from an EMBL/GenBank/DDBJ whole genome shotgun (WGS) entry which is preliminary data.</text>
</comment>
<organism evidence="2 3">
    <name type="scientific">Hypsizygus marmoreus</name>
    <name type="common">White beech mushroom</name>
    <name type="synonym">Agaricus marmoreus</name>
    <dbReference type="NCBI Taxonomy" id="39966"/>
    <lineage>
        <taxon>Eukaryota</taxon>
        <taxon>Fungi</taxon>
        <taxon>Dikarya</taxon>
        <taxon>Basidiomycota</taxon>
        <taxon>Agaricomycotina</taxon>
        <taxon>Agaricomycetes</taxon>
        <taxon>Agaricomycetidae</taxon>
        <taxon>Agaricales</taxon>
        <taxon>Tricholomatineae</taxon>
        <taxon>Lyophyllaceae</taxon>
        <taxon>Hypsizygus</taxon>
    </lineage>
</organism>
<gene>
    <name evidence="2" type="ORF">Hypma_011309</name>
</gene>
<sequence length="318" mass="35022">MSPQIHLEVPASTVFLYSRRSCESLGAPLSPTSSIKGCFVRSRPTSVVFSEYEFSQFPGTDRSNGCPSPITNEDENGHTSPMINAVIDATERQANVGQSDTRSLAPSTRSRMRIVRRSDADIDEEIAKLLREMLEVQAQGKKETNSKDGDKAVVKKAVTGTGARRRTWTSYKVIRKTLSSILHRKETHAASVATTTGDADTPEPPVERLKPSSASLFSRRRRTTVSSGGETPKGTKLGQRARAHTDAVRPALRRSRSFSGFTNVLSIINDDDDLDEATTEASGLVEAIRHRWAFEEVPEADSGSPIRFDMEVFEHFLP</sequence>
<feature type="region of interest" description="Disordered" evidence="1">
    <location>
        <begin position="187"/>
        <end position="249"/>
    </location>
</feature>
<name>A0A369JK96_HYPMA</name>
<dbReference type="AlphaFoldDB" id="A0A369JK96"/>
<dbReference type="EMBL" id="LUEZ02000054">
    <property type="protein sequence ID" value="RDB21640.1"/>
    <property type="molecule type" value="Genomic_DNA"/>
</dbReference>
<protein>
    <submittedName>
        <fullName evidence="2">Uncharacterized protein</fullName>
    </submittedName>
</protein>
<reference evidence="2" key="1">
    <citation type="submission" date="2018-04" db="EMBL/GenBank/DDBJ databases">
        <title>Whole genome sequencing of Hypsizygus marmoreus.</title>
        <authorList>
            <person name="Choi I.-G."/>
            <person name="Min B."/>
            <person name="Kim J.-G."/>
            <person name="Kim S."/>
            <person name="Oh Y.-L."/>
            <person name="Kong W.-S."/>
            <person name="Park H."/>
            <person name="Jeong J."/>
            <person name="Song E.-S."/>
        </authorList>
    </citation>
    <scope>NUCLEOTIDE SEQUENCE [LARGE SCALE GENOMIC DNA]</scope>
    <source>
        <strain evidence="2">51987-8</strain>
    </source>
</reference>
<dbReference type="InParanoid" id="A0A369JK96"/>
<evidence type="ECO:0000313" key="2">
    <source>
        <dbReference type="EMBL" id="RDB21640.1"/>
    </source>
</evidence>